<evidence type="ECO:0000313" key="2">
    <source>
        <dbReference type="Proteomes" id="UP000061457"/>
    </source>
</evidence>
<gene>
    <name evidence="1" type="ORF">PP2015_1045</name>
</gene>
<organism evidence="1 2">
    <name type="scientific">Pseudoalteromonas phenolica</name>
    <dbReference type="NCBI Taxonomy" id="161398"/>
    <lineage>
        <taxon>Bacteria</taxon>
        <taxon>Pseudomonadati</taxon>
        <taxon>Pseudomonadota</taxon>
        <taxon>Gammaproteobacteria</taxon>
        <taxon>Alteromonadales</taxon>
        <taxon>Pseudoalteromonadaceae</taxon>
        <taxon>Pseudoalteromonas</taxon>
    </lineage>
</organism>
<sequence>MFVALKWDHQIGAHFVSWIVVECSAVSEKFGLPQALPPRRDIAYFVDEKTAEYDAKVFAAYKNGLLNINLLDKYDPYLSLHHGFCHYEWDHSYMGDLVKHAVLYWEDGKHHHARPFRDDVGYFICPKQSESDSQFYAQYKLGLLDFNSETLKTA</sequence>
<keyword evidence="2" id="KW-1185">Reference proteome</keyword>
<dbReference type="KEGG" id="pphe:PP2015_1045"/>
<dbReference type="RefSeq" id="WP_058029290.1">
    <property type="nucleotide sequence ID" value="NZ_CP013187.1"/>
</dbReference>
<dbReference type="PATRIC" id="fig|161398.10.peg.1065"/>
<dbReference type="AlphaFoldDB" id="A0A0S2JZE8"/>
<dbReference type="EMBL" id="CP013187">
    <property type="protein sequence ID" value="ALO41562.1"/>
    <property type="molecule type" value="Genomic_DNA"/>
</dbReference>
<reference evidence="1 2" key="1">
    <citation type="submission" date="2015-11" db="EMBL/GenBank/DDBJ databases">
        <authorList>
            <person name="Zhang Y."/>
            <person name="Guo Z."/>
        </authorList>
    </citation>
    <scope>NUCLEOTIDE SEQUENCE [LARGE SCALE GENOMIC DNA]</scope>
    <source>
        <strain evidence="1 2">KCTC 12086</strain>
    </source>
</reference>
<accession>A0A0S2JZE8</accession>
<proteinExistence type="predicted"/>
<name>A0A0S2JZE8_9GAMM</name>
<dbReference type="OrthoDB" id="6293938at2"/>
<protein>
    <submittedName>
        <fullName evidence="1">Uncharacterized protein</fullName>
    </submittedName>
</protein>
<dbReference type="Proteomes" id="UP000061457">
    <property type="component" value="Chromosome I"/>
</dbReference>
<dbReference type="STRING" id="161398.PP2015_1045"/>
<evidence type="ECO:0000313" key="1">
    <source>
        <dbReference type="EMBL" id="ALO41562.1"/>
    </source>
</evidence>